<proteinExistence type="predicted"/>
<evidence type="ECO:0000313" key="2">
    <source>
        <dbReference type="Proteomes" id="UP000831701"/>
    </source>
</evidence>
<accession>A0ACB8VMD0</accession>
<organism evidence="1 2">
    <name type="scientific">Scortum barcoo</name>
    <name type="common">barcoo grunter</name>
    <dbReference type="NCBI Taxonomy" id="214431"/>
    <lineage>
        <taxon>Eukaryota</taxon>
        <taxon>Metazoa</taxon>
        <taxon>Chordata</taxon>
        <taxon>Craniata</taxon>
        <taxon>Vertebrata</taxon>
        <taxon>Euteleostomi</taxon>
        <taxon>Actinopterygii</taxon>
        <taxon>Neopterygii</taxon>
        <taxon>Teleostei</taxon>
        <taxon>Neoteleostei</taxon>
        <taxon>Acanthomorphata</taxon>
        <taxon>Eupercaria</taxon>
        <taxon>Centrarchiformes</taxon>
        <taxon>Terapontoidei</taxon>
        <taxon>Terapontidae</taxon>
        <taxon>Scortum</taxon>
    </lineage>
</organism>
<comment type="caution">
    <text evidence="1">The sequence shown here is derived from an EMBL/GenBank/DDBJ whole genome shotgun (WGS) entry which is preliminary data.</text>
</comment>
<reference evidence="1" key="1">
    <citation type="submission" date="2022-04" db="EMBL/GenBank/DDBJ databases">
        <title>Jade perch genome.</title>
        <authorList>
            <person name="Chao B."/>
        </authorList>
    </citation>
    <scope>NUCLEOTIDE SEQUENCE</scope>
    <source>
        <strain evidence="1">CB-2022</strain>
    </source>
</reference>
<gene>
    <name evidence="1" type="ORF">L3Q82_003371</name>
</gene>
<dbReference type="Proteomes" id="UP000831701">
    <property type="component" value="Chromosome 19"/>
</dbReference>
<dbReference type="EMBL" id="CM041549">
    <property type="protein sequence ID" value="KAI3356689.1"/>
    <property type="molecule type" value="Genomic_DNA"/>
</dbReference>
<protein>
    <submittedName>
        <fullName evidence="1">Uncharacterized protein</fullName>
    </submittedName>
</protein>
<evidence type="ECO:0000313" key="1">
    <source>
        <dbReference type="EMBL" id="KAI3356689.1"/>
    </source>
</evidence>
<sequence length="130" mass="14235">MSWTLSRVKRGAELSTDHHLVVSWTPLAEEEVGQTWQTKQTYCEGLLGTSGRALCVREVFTHSHLRKSFSQILRGRLGTLSPRGLCSAPLPPLSIGCGSTQVGTGRPSKPQPGRSWRQKLGLWEGLGGVR</sequence>
<keyword evidence="2" id="KW-1185">Reference proteome</keyword>
<name>A0ACB8VMD0_9TELE</name>